<name>A0A7J6HXK2_CANSA</name>
<keyword evidence="3" id="KW-1185">Reference proteome</keyword>
<reference evidence="2 3" key="1">
    <citation type="journal article" date="2020" name="bioRxiv">
        <title>Sequence and annotation of 42 cannabis genomes reveals extensive copy number variation in cannabinoid synthesis and pathogen resistance genes.</title>
        <authorList>
            <person name="Mckernan K.J."/>
            <person name="Helbert Y."/>
            <person name="Kane L.T."/>
            <person name="Ebling H."/>
            <person name="Zhang L."/>
            <person name="Liu B."/>
            <person name="Eaton Z."/>
            <person name="Mclaughlin S."/>
            <person name="Kingan S."/>
            <person name="Baybayan P."/>
            <person name="Concepcion G."/>
            <person name="Jordan M."/>
            <person name="Riva A."/>
            <person name="Barbazuk W."/>
            <person name="Harkins T."/>
        </authorList>
    </citation>
    <scope>NUCLEOTIDE SEQUENCE [LARGE SCALE GENOMIC DNA]</scope>
    <source>
        <strain evidence="3">cv. Jamaican Lion 4</strain>
        <tissue evidence="2">Leaf</tissue>
    </source>
</reference>
<gene>
    <name evidence="2" type="ORF">G4B88_023724</name>
</gene>
<evidence type="ECO:0000313" key="3">
    <source>
        <dbReference type="Proteomes" id="UP000583929"/>
    </source>
</evidence>
<organism evidence="2 3">
    <name type="scientific">Cannabis sativa</name>
    <name type="common">Hemp</name>
    <name type="synonym">Marijuana</name>
    <dbReference type="NCBI Taxonomy" id="3483"/>
    <lineage>
        <taxon>Eukaryota</taxon>
        <taxon>Viridiplantae</taxon>
        <taxon>Streptophyta</taxon>
        <taxon>Embryophyta</taxon>
        <taxon>Tracheophyta</taxon>
        <taxon>Spermatophyta</taxon>
        <taxon>Magnoliopsida</taxon>
        <taxon>eudicotyledons</taxon>
        <taxon>Gunneridae</taxon>
        <taxon>Pentapetalae</taxon>
        <taxon>rosids</taxon>
        <taxon>fabids</taxon>
        <taxon>Rosales</taxon>
        <taxon>Cannabaceae</taxon>
        <taxon>Cannabis</taxon>
    </lineage>
</organism>
<feature type="region of interest" description="Disordered" evidence="1">
    <location>
        <begin position="1"/>
        <end position="23"/>
    </location>
</feature>
<dbReference type="AlphaFoldDB" id="A0A7J6HXK2"/>
<feature type="compositionally biased region" description="Polar residues" evidence="1">
    <location>
        <begin position="1"/>
        <end position="15"/>
    </location>
</feature>
<accession>A0A7J6HXK2</accession>
<evidence type="ECO:0000313" key="2">
    <source>
        <dbReference type="EMBL" id="KAF4399130.1"/>
    </source>
</evidence>
<dbReference type="Proteomes" id="UP000583929">
    <property type="component" value="Unassembled WGS sequence"/>
</dbReference>
<evidence type="ECO:0000256" key="1">
    <source>
        <dbReference type="SAM" id="MobiDB-lite"/>
    </source>
</evidence>
<proteinExistence type="predicted"/>
<dbReference type="EMBL" id="JAATIQ010000022">
    <property type="protein sequence ID" value="KAF4399130.1"/>
    <property type="molecule type" value="Genomic_DNA"/>
</dbReference>
<comment type="caution">
    <text evidence="2">The sequence shown here is derived from an EMBL/GenBank/DDBJ whole genome shotgun (WGS) entry which is preliminary data.</text>
</comment>
<sequence length="89" mass="9802">METQTSAEKSSTNEPAVTMTALPSEPALNSALHSLSTTPLKAPFPLALMMTAHQGLPPILLIAQQVLQQILHHHLRLYTSVIFKLENQY</sequence>
<protein>
    <submittedName>
        <fullName evidence="2">Uncharacterized protein</fullName>
    </submittedName>
</protein>